<sequence>MHALQILRRLEEFAPYLGEAKALITVSFRSVFRLFDVRSKGYGVIKLNTQISNTGNPRDICTTKWYMETRWGCSGGKIDDTALLRRNLHVPSLTPGFQPGNTKRDLIFNFLNAGLRKKQKDIISVDKT</sequence>
<dbReference type="EMBL" id="BGPR01030138">
    <property type="protein sequence ID" value="GBO02465.1"/>
    <property type="molecule type" value="Genomic_DNA"/>
</dbReference>
<evidence type="ECO:0000313" key="2">
    <source>
        <dbReference type="Proteomes" id="UP000499080"/>
    </source>
</evidence>
<protein>
    <submittedName>
        <fullName evidence="1">Uncharacterized protein</fullName>
    </submittedName>
</protein>
<comment type="caution">
    <text evidence="1">The sequence shown here is derived from an EMBL/GenBank/DDBJ whole genome shotgun (WGS) entry which is preliminary data.</text>
</comment>
<name>A0A4Y2TPB4_ARAVE</name>
<gene>
    <name evidence="1" type="ORF">AVEN_180472_1</name>
</gene>
<keyword evidence="2" id="KW-1185">Reference proteome</keyword>
<reference evidence="1 2" key="1">
    <citation type="journal article" date="2019" name="Sci. Rep.">
        <title>Orb-weaving spider Araneus ventricosus genome elucidates the spidroin gene catalogue.</title>
        <authorList>
            <person name="Kono N."/>
            <person name="Nakamura H."/>
            <person name="Ohtoshi R."/>
            <person name="Moran D.A.P."/>
            <person name="Shinohara A."/>
            <person name="Yoshida Y."/>
            <person name="Fujiwara M."/>
            <person name="Mori M."/>
            <person name="Tomita M."/>
            <person name="Arakawa K."/>
        </authorList>
    </citation>
    <scope>NUCLEOTIDE SEQUENCE [LARGE SCALE GENOMIC DNA]</scope>
</reference>
<organism evidence="1 2">
    <name type="scientific">Araneus ventricosus</name>
    <name type="common">Orbweaver spider</name>
    <name type="synonym">Epeira ventricosa</name>
    <dbReference type="NCBI Taxonomy" id="182803"/>
    <lineage>
        <taxon>Eukaryota</taxon>
        <taxon>Metazoa</taxon>
        <taxon>Ecdysozoa</taxon>
        <taxon>Arthropoda</taxon>
        <taxon>Chelicerata</taxon>
        <taxon>Arachnida</taxon>
        <taxon>Araneae</taxon>
        <taxon>Araneomorphae</taxon>
        <taxon>Entelegynae</taxon>
        <taxon>Araneoidea</taxon>
        <taxon>Araneidae</taxon>
        <taxon>Araneus</taxon>
    </lineage>
</organism>
<proteinExistence type="predicted"/>
<dbReference type="AlphaFoldDB" id="A0A4Y2TPB4"/>
<accession>A0A4Y2TPB4</accession>
<dbReference type="Proteomes" id="UP000499080">
    <property type="component" value="Unassembled WGS sequence"/>
</dbReference>
<evidence type="ECO:0000313" key="1">
    <source>
        <dbReference type="EMBL" id="GBO02465.1"/>
    </source>
</evidence>